<keyword evidence="1" id="KW-0378">Hydrolase</keyword>
<reference evidence="1" key="1">
    <citation type="submission" date="2018-09" db="EMBL/GenBank/DDBJ databases">
        <title>A genomic encyclopedia of anaerobic methanotrophic archaea.</title>
        <authorList>
            <person name="Skennerton C.T."/>
            <person name="Chadwick G.L."/>
            <person name="Laso-Perez R."/>
            <person name="Leu A.O."/>
            <person name="Speth D.R."/>
            <person name="Yu H."/>
            <person name="Morgan-Lang C."/>
            <person name="Hatzenpichler R."/>
            <person name="Goudeau D."/>
            <person name="Malmstrom R."/>
            <person name="Woyke T."/>
            <person name="Hallam S."/>
            <person name="Tyson G.W."/>
            <person name="Wegener G."/>
            <person name="Boetius A."/>
            <person name="Orphan V.J."/>
        </authorList>
    </citation>
    <scope>NUCLEOTIDE SEQUENCE</scope>
    <source>
        <strain evidence="1">CONS3730D10UFb2</strain>
    </source>
</reference>
<organism evidence="1 2">
    <name type="scientific">Candidatus Methanomarinus sp</name>
    <dbReference type="NCBI Taxonomy" id="3386244"/>
    <lineage>
        <taxon>Archaea</taxon>
        <taxon>Methanobacteriati</taxon>
        <taxon>Methanobacteriota</taxon>
        <taxon>Stenosarchaea group</taxon>
        <taxon>Methanomicrobia</taxon>
        <taxon>Methanosarcinales</taxon>
        <taxon>ANME-2 cluster</taxon>
        <taxon>Candidatus Methanocomedenaceae</taxon>
        <taxon>Candidatus Methanomarinus</taxon>
    </lineage>
</organism>
<keyword evidence="1" id="KW-0645">Protease</keyword>
<evidence type="ECO:0000313" key="1">
    <source>
        <dbReference type="EMBL" id="TKY91376.1"/>
    </source>
</evidence>
<dbReference type="Proteomes" id="UP000315423">
    <property type="component" value="Unassembled WGS sequence"/>
</dbReference>
<accession>A0AC61S9F1</accession>
<dbReference type="EMBL" id="QYBA01000206">
    <property type="protein sequence ID" value="TKY91376.1"/>
    <property type="molecule type" value="Genomic_DNA"/>
</dbReference>
<protein>
    <submittedName>
        <fullName evidence="1">ATP-dependent Lon protease</fullName>
    </submittedName>
</protein>
<feature type="non-terminal residue" evidence="1">
    <location>
        <position position="96"/>
    </location>
</feature>
<evidence type="ECO:0000313" key="2">
    <source>
        <dbReference type="Proteomes" id="UP000315423"/>
    </source>
</evidence>
<name>A0AC61S9F1_9EURY</name>
<proteinExistence type="predicted"/>
<gene>
    <name evidence="1" type="ORF">C5S46_06135</name>
</gene>
<comment type="caution">
    <text evidence="1">The sequence shown here is derived from an EMBL/GenBank/DDBJ whole genome shotgun (WGS) entry which is preliminary data.</text>
</comment>
<sequence>MYSRKYDKSGLGSNPKAKEAIQTAFNYFKANAKSVSQGIPIKERDYHLHVQDLTGVGMSDDLALAAFLSLCSGVLEKPVQEQTAILGTITIGGSIS</sequence>